<name>A0ABN6H4X4_9BACT</name>
<evidence type="ECO:0000313" key="3">
    <source>
        <dbReference type="Proteomes" id="UP001374893"/>
    </source>
</evidence>
<dbReference type="EMBL" id="AP024702">
    <property type="protein sequence ID" value="BCX46774.1"/>
    <property type="molecule type" value="Genomic_DNA"/>
</dbReference>
<gene>
    <name evidence="1" type="ORF">HAHE_06820</name>
    <name evidence="2" type="ORF">HAHE_25990</name>
</gene>
<protein>
    <submittedName>
        <fullName evidence="2">Uncharacterized protein</fullName>
    </submittedName>
</protein>
<proteinExistence type="predicted"/>
<organism evidence="2 3">
    <name type="scientific">Haloferula helveola</name>
    <dbReference type="NCBI Taxonomy" id="490095"/>
    <lineage>
        <taxon>Bacteria</taxon>
        <taxon>Pseudomonadati</taxon>
        <taxon>Verrucomicrobiota</taxon>
        <taxon>Verrucomicrobiia</taxon>
        <taxon>Verrucomicrobiales</taxon>
        <taxon>Verrucomicrobiaceae</taxon>
        <taxon>Haloferula</taxon>
    </lineage>
</organism>
<evidence type="ECO:0000313" key="1">
    <source>
        <dbReference type="EMBL" id="BCX46774.1"/>
    </source>
</evidence>
<evidence type="ECO:0000313" key="2">
    <source>
        <dbReference type="EMBL" id="BCX48691.1"/>
    </source>
</evidence>
<sequence>MEDWAPWDPQRAHSLNRPARAERLNRGYWDVDAVAKGRFYSSFDGSNGVQVLIDTARWRIFIHQFST</sequence>
<reference evidence="2 3" key="1">
    <citation type="submission" date="2021-06" db="EMBL/GenBank/DDBJ databases">
        <title>Complete genome of Haloferula helveola possessing various polysaccharide degrading enzymes.</title>
        <authorList>
            <person name="Takami H."/>
            <person name="Huang C."/>
            <person name="Hamasaki K."/>
        </authorList>
    </citation>
    <scope>NUCLEOTIDE SEQUENCE [LARGE SCALE GENOMIC DNA]</scope>
    <source>
        <strain evidence="2 3">CN-1</strain>
    </source>
</reference>
<dbReference type="Proteomes" id="UP001374893">
    <property type="component" value="Chromosome"/>
</dbReference>
<dbReference type="EMBL" id="AP024702">
    <property type="protein sequence ID" value="BCX48691.1"/>
    <property type="molecule type" value="Genomic_DNA"/>
</dbReference>
<keyword evidence="3" id="KW-1185">Reference proteome</keyword>
<accession>A0ABN6H4X4</accession>